<dbReference type="PANTHER" id="PTHR38593">
    <property type="entry name" value="BLR2558 PROTEIN"/>
    <property type="match status" value="1"/>
</dbReference>
<feature type="domain" description="DUF4142" evidence="3">
    <location>
        <begin position="49"/>
        <end position="184"/>
    </location>
</feature>
<evidence type="ECO:0000313" key="5">
    <source>
        <dbReference type="Proteomes" id="UP001207228"/>
    </source>
</evidence>
<feature type="signal peptide" evidence="2">
    <location>
        <begin position="1"/>
        <end position="23"/>
    </location>
</feature>
<dbReference type="Proteomes" id="UP001207228">
    <property type="component" value="Unassembled WGS sequence"/>
</dbReference>
<name>A0ABT3REP6_9BACT</name>
<dbReference type="InterPro" id="IPR025419">
    <property type="entry name" value="DUF4142"/>
</dbReference>
<sequence length="203" mass="22821">MRNKMIALWCAAGALLFSSCDSGSGDQTTDTTTETATTAATDTSITEDNKELMKFAARNNLLQIELGKMAAAQGTSDSLKAYGQDLVDWYTTKQEELQKLAQDYSVTLPQQLEEEENEHLNKLREAKAEGFDGEYWDRLTEAQNDAIEEFEDGLKDVDEAAATPFSFWARNTLKELRAQYEQAKGREVELKRRDTGLNLENDN</sequence>
<evidence type="ECO:0000256" key="1">
    <source>
        <dbReference type="SAM" id="MobiDB-lite"/>
    </source>
</evidence>
<organism evidence="4 5">
    <name type="scientific">Pontibacter anaerobius</name>
    <dbReference type="NCBI Taxonomy" id="2993940"/>
    <lineage>
        <taxon>Bacteria</taxon>
        <taxon>Pseudomonadati</taxon>
        <taxon>Bacteroidota</taxon>
        <taxon>Cytophagia</taxon>
        <taxon>Cytophagales</taxon>
        <taxon>Hymenobacteraceae</taxon>
        <taxon>Pontibacter</taxon>
    </lineage>
</organism>
<feature type="region of interest" description="Disordered" evidence="1">
    <location>
        <begin position="21"/>
        <end position="41"/>
    </location>
</feature>
<evidence type="ECO:0000313" key="4">
    <source>
        <dbReference type="EMBL" id="MCX2739705.1"/>
    </source>
</evidence>
<feature type="compositionally biased region" description="Low complexity" evidence="1">
    <location>
        <begin position="28"/>
        <end position="41"/>
    </location>
</feature>
<comment type="caution">
    <text evidence="4">The sequence shown here is derived from an EMBL/GenBank/DDBJ whole genome shotgun (WGS) entry which is preliminary data.</text>
</comment>
<evidence type="ECO:0000256" key="2">
    <source>
        <dbReference type="SAM" id="SignalP"/>
    </source>
</evidence>
<keyword evidence="2" id="KW-0732">Signal</keyword>
<dbReference type="EMBL" id="JAPFQO010000003">
    <property type="protein sequence ID" value="MCX2739705.1"/>
    <property type="molecule type" value="Genomic_DNA"/>
</dbReference>
<dbReference type="Pfam" id="PF13628">
    <property type="entry name" value="DUF4142"/>
    <property type="match status" value="1"/>
</dbReference>
<dbReference type="RefSeq" id="WP_266051766.1">
    <property type="nucleotide sequence ID" value="NZ_JAPFQO010000003.1"/>
</dbReference>
<feature type="chain" id="PRO_5047333460" evidence="2">
    <location>
        <begin position="24"/>
        <end position="203"/>
    </location>
</feature>
<accession>A0ABT3REP6</accession>
<reference evidence="4 5" key="1">
    <citation type="submission" date="2022-11" db="EMBL/GenBank/DDBJ databases">
        <title>The characterization of three novel Bacteroidetes species and genomic analysis of their roles in tidal elemental geochemical cycles.</title>
        <authorList>
            <person name="Ma K.-J."/>
        </authorList>
    </citation>
    <scope>NUCLEOTIDE SEQUENCE [LARGE SCALE GENOMIC DNA]</scope>
    <source>
        <strain evidence="4 5">M82</strain>
    </source>
</reference>
<proteinExistence type="predicted"/>
<keyword evidence="5" id="KW-1185">Reference proteome</keyword>
<dbReference type="PANTHER" id="PTHR38593:SF1">
    <property type="entry name" value="BLR2558 PROTEIN"/>
    <property type="match status" value="1"/>
</dbReference>
<gene>
    <name evidence="4" type="ORF">OO017_07095</name>
</gene>
<evidence type="ECO:0000259" key="3">
    <source>
        <dbReference type="Pfam" id="PF13628"/>
    </source>
</evidence>
<protein>
    <submittedName>
        <fullName evidence="4">DUF4142 domain-containing protein</fullName>
    </submittedName>
</protein>
<dbReference type="PROSITE" id="PS51257">
    <property type="entry name" value="PROKAR_LIPOPROTEIN"/>
    <property type="match status" value="1"/>
</dbReference>